<evidence type="ECO:0000256" key="2">
    <source>
        <dbReference type="ARBA" id="ARBA00006899"/>
    </source>
</evidence>
<evidence type="ECO:0000313" key="13">
    <source>
        <dbReference type="Proteomes" id="UP000236544"/>
    </source>
</evidence>
<name>A0A0P1KQV6_9SACH</name>
<evidence type="ECO:0000256" key="5">
    <source>
        <dbReference type="ARBA" id="ARBA00022833"/>
    </source>
</evidence>
<dbReference type="GO" id="GO:0001164">
    <property type="term" value="F:RNA polymerase I core promoter sequence-specific DNA binding"/>
    <property type="evidence" value="ECO:0007669"/>
    <property type="project" value="InterPro"/>
</dbReference>
<dbReference type="GO" id="GO:0070860">
    <property type="term" value="C:RNA polymerase I core factor complex"/>
    <property type="evidence" value="ECO:0007669"/>
    <property type="project" value="InterPro"/>
</dbReference>
<sequence>MSTFFRGPVCGTDNCRSRLWRIIDGRRTCQYGHVMEGDVEFNDDEDDINSMGVITRRLNLTTNATGSFRSSMSSQSQLNQKEDANQKVYGVEGERLFLRCFQHILKLQCTWLVEHQNFPPVFADVVKLMWMRFLKSLEVADRRPTAGDDSENTSTEILERKPRLSLLSSICLLYMANTHLRVPIHSCDYIRWICSMELVYFKANLHLPAPWRKQLPNYYHQILEGGKTPSEGQFFHKLAHMCSVVQVSSCFSSYVSYEALTLKLLFAVKLPPQILFDVKELITISGDDDSSFCLYENHRERVQRLYLCADLRVAAYFILAVRYKILQNDPFFVNYCLAWLEVEGFEDSPATTEDLVTKLSHDAASLPQNNHHPWSDQQTTDYLDWMEKHFLPASTKTQTETQTIDHRIASKKLYSMFPLDRAPAENAEGGATRPSYVDKIQETYLEISDALAHGVRVPRQEQTPKLAQLTEARLLREISYRFAVSQPQLRECLAHLQTRICKTRNSTNCAS</sequence>
<accession>A0A0P1KQV6</accession>
<keyword evidence="5" id="KW-0862">Zinc</keyword>
<evidence type="ECO:0000256" key="3">
    <source>
        <dbReference type="ARBA" id="ARBA00022723"/>
    </source>
</evidence>
<keyword evidence="13" id="KW-1185">Reference proteome</keyword>
<dbReference type="OrthoDB" id="428577at2759"/>
<dbReference type="InterPro" id="IPR021752">
    <property type="entry name" value="TF_Rrn7_Zf"/>
</dbReference>
<dbReference type="GO" id="GO:0042790">
    <property type="term" value="P:nucleolar large rRNA transcription by RNA polymerase I"/>
    <property type="evidence" value="ECO:0007669"/>
    <property type="project" value="TreeGrafter"/>
</dbReference>
<evidence type="ECO:0000256" key="7">
    <source>
        <dbReference type="ARBA" id="ARBA00023125"/>
    </source>
</evidence>
<keyword evidence="8" id="KW-0804">Transcription</keyword>
<dbReference type="EMBL" id="LN890537">
    <property type="protein sequence ID" value="CUS22251.1"/>
    <property type="molecule type" value="Genomic_DNA"/>
</dbReference>
<dbReference type="GO" id="GO:0008270">
    <property type="term" value="F:zinc ion binding"/>
    <property type="evidence" value="ECO:0007669"/>
    <property type="project" value="UniProtKB-KW"/>
</dbReference>
<keyword evidence="4" id="KW-0863">Zinc-finger</keyword>
<proteinExistence type="inferred from homology"/>
<evidence type="ECO:0000256" key="1">
    <source>
        <dbReference type="ARBA" id="ARBA00004604"/>
    </source>
</evidence>
<evidence type="ECO:0000256" key="8">
    <source>
        <dbReference type="ARBA" id="ARBA00023163"/>
    </source>
</evidence>
<evidence type="ECO:0000313" key="12">
    <source>
        <dbReference type="EMBL" id="CUS22251.1"/>
    </source>
</evidence>
<feature type="domain" description="Rrn7/TAF1B N-terminal cyclin" evidence="11">
    <location>
        <begin position="101"/>
        <end position="208"/>
    </location>
</feature>
<organism evidence="12 13">
    <name type="scientific">Lachancea quebecensis</name>
    <dbReference type="NCBI Taxonomy" id="1654605"/>
    <lineage>
        <taxon>Eukaryota</taxon>
        <taxon>Fungi</taxon>
        <taxon>Dikarya</taxon>
        <taxon>Ascomycota</taxon>
        <taxon>Saccharomycotina</taxon>
        <taxon>Saccharomycetes</taxon>
        <taxon>Saccharomycetales</taxon>
        <taxon>Saccharomycetaceae</taxon>
        <taxon>Lachancea</taxon>
    </lineage>
</organism>
<dbReference type="Proteomes" id="UP000236544">
    <property type="component" value="Unassembled WGS sequence"/>
</dbReference>
<evidence type="ECO:0000259" key="10">
    <source>
        <dbReference type="Pfam" id="PF11781"/>
    </source>
</evidence>
<evidence type="ECO:0000256" key="9">
    <source>
        <dbReference type="ARBA" id="ARBA00023242"/>
    </source>
</evidence>
<protein>
    <submittedName>
        <fullName evidence="12">LAQU0S05e01112g1_1</fullName>
    </submittedName>
</protein>
<comment type="similarity">
    <text evidence="2">Belongs to the RRN7/TAF1B family.</text>
</comment>
<gene>
    <name evidence="12" type="ORF">LAQU0_S05e01112g</name>
</gene>
<keyword evidence="9" id="KW-0539">Nucleus</keyword>
<dbReference type="PANTHER" id="PTHR31576">
    <property type="entry name" value="TATA BOX-BINDING PROTEIN-ASSOCIATED FACTOR RNA POLYMERASE I SUBUNIT B"/>
    <property type="match status" value="1"/>
</dbReference>
<feature type="domain" description="RRN7-type" evidence="10">
    <location>
        <begin position="5"/>
        <end position="37"/>
    </location>
</feature>
<dbReference type="InterPro" id="IPR048540">
    <property type="entry name" value="Rrn7_cyclin_N"/>
</dbReference>
<evidence type="ECO:0000259" key="11">
    <source>
        <dbReference type="Pfam" id="PF20644"/>
    </source>
</evidence>
<evidence type="ECO:0000256" key="4">
    <source>
        <dbReference type="ARBA" id="ARBA00022771"/>
    </source>
</evidence>
<dbReference type="Pfam" id="PF20644">
    <property type="entry name" value="Rrn7_cyclin_N"/>
    <property type="match status" value="1"/>
</dbReference>
<keyword evidence="3" id="KW-0479">Metal-binding</keyword>
<dbReference type="PANTHER" id="PTHR31576:SF2">
    <property type="entry name" value="TATA BOX-BINDING PROTEIN-ASSOCIATED FACTOR RNA POLYMERASE I SUBUNIT B"/>
    <property type="match status" value="1"/>
</dbReference>
<keyword evidence="7" id="KW-0238">DNA-binding</keyword>
<comment type="subcellular location">
    <subcellularLocation>
        <location evidence="1">Nucleus</location>
        <location evidence="1">Nucleolus</location>
    </subcellularLocation>
</comment>
<dbReference type="Pfam" id="PF11781">
    <property type="entry name" value="Zn_ribbon_RRN7"/>
    <property type="match status" value="1"/>
</dbReference>
<evidence type="ECO:0000256" key="6">
    <source>
        <dbReference type="ARBA" id="ARBA00023015"/>
    </source>
</evidence>
<reference evidence="13" key="1">
    <citation type="submission" date="2015-10" db="EMBL/GenBank/DDBJ databases">
        <authorList>
            <person name="Devillers H."/>
        </authorList>
    </citation>
    <scope>NUCLEOTIDE SEQUENCE [LARGE SCALE GENOMIC DNA]</scope>
</reference>
<keyword evidence="6" id="KW-0805">Transcription regulation</keyword>
<dbReference type="AlphaFoldDB" id="A0A0P1KQV6"/>
<dbReference type="InterPro" id="IPR033599">
    <property type="entry name" value="TAF1B/Rrn7"/>
</dbReference>